<reference evidence="2 3" key="1">
    <citation type="submission" date="2020-07" db="EMBL/GenBank/DDBJ databases">
        <title>Taxonomic proposal: Crassvirales, a new order of highly abundant and diverse bacterial viruses.</title>
        <authorList>
            <person name="Shkoporov A.N."/>
            <person name="Stockdale S.R."/>
            <person name="Guerin E."/>
            <person name="Ross R.P."/>
            <person name="Hill C."/>
        </authorList>
    </citation>
    <scope>NUCLEOTIDE SEQUENCE [LARGE SCALE GENOMIC DNA]</scope>
</reference>
<evidence type="ECO:0000313" key="3">
    <source>
        <dbReference type="Proteomes" id="UP000593686"/>
    </source>
</evidence>
<dbReference type="InterPro" id="IPR033704">
    <property type="entry name" value="dUTPase_trimeric"/>
</dbReference>
<dbReference type="SUPFAM" id="SSF51283">
    <property type="entry name" value="dUTPase-like"/>
    <property type="match status" value="1"/>
</dbReference>
<dbReference type="CDD" id="cd07557">
    <property type="entry name" value="trimeric_dUTPase"/>
    <property type="match status" value="1"/>
</dbReference>
<evidence type="ECO:0000313" key="2">
    <source>
        <dbReference type="EMBL" id="QOR59377.1"/>
    </source>
</evidence>
<protein>
    <submittedName>
        <fullName evidence="2">dUTP diphosphatase</fullName>
    </submittedName>
</protein>
<dbReference type="GO" id="GO:0016787">
    <property type="term" value="F:hydrolase activity"/>
    <property type="evidence" value="ECO:0007669"/>
    <property type="project" value="UniProtKB-KW"/>
</dbReference>
<evidence type="ECO:0000256" key="1">
    <source>
        <dbReference type="ARBA" id="ARBA00022801"/>
    </source>
</evidence>
<organism evidence="2 3">
    <name type="scientific">uncultured phage cr116_1</name>
    <dbReference type="NCBI Taxonomy" id="2772073"/>
    <lineage>
        <taxon>Viruses</taxon>
        <taxon>Duplodnaviria</taxon>
        <taxon>Heunggongvirae</taxon>
        <taxon>Uroviricota</taxon>
        <taxon>Caudoviricetes</taxon>
        <taxon>Crassvirales</taxon>
        <taxon>Steigviridae</taxon>
        <taxon>Asinivirinae</taxon>
        <taxon>Pamirivirus</taxon>
        <taxon>Pamirivirus faecium</taxon>
    </lineage>
</organism>
<keyword evidence="3" id="KW-1185">Reference proteome</keyword>
<dbReference type="EMBL" id="MT774389">
    <property type="protein sequence ID" value="QOR59377.1"/>
    <property type="molecule type" value="Genomic_DNA"/>
</dbReference>
<dbReference type="GeneID" id="65129939"/>
<proteinExistence type="predicted"/>
<dbReference type="KEGG" id="vg:65129939"/>
<name>A0A7M1RY92_9CAUD</name>
<dbReference type="Gene3D" id="2.70.40.10">
    <property type="match status" value="1"/>
</dbReference>
<keyword evidence="1" id="KW-0378">Hydrolase</keyword>
<sequence length="182" mass="20724">MKIKVKEFVKGLYTEAKDEKGNLVPFINPIGDCIDLRAAEDYNFEAPQAGILHQKDGVKTRDVKFDEKLIKLGIAMQLPNGFSAKIKQRSSTTKKLRLVMASSGFIDTIYCGDNDEWGFYCYSVDKTTIHKGERICQFEIVPNQFATMWQKLKWLFSSKIEFEWVDELGNTDRGGHGKTGVK</sequence>
<accession>A0A7M1RY92</accession>
<dbReference type="RefSeq" id="YP_010111535.1">
    <property type="nucleotide sequence ID" value="NC_055882.1"/>
</dbReference>
<dbReference type="Proteomes" id="UP000593686">
    <property type="component" value="Genome"/>
</dbReference>
<dbReference type="InterPro" id="IPR036157">
    <property type="entry name" value="dUTPase-like_sf"/>
</dbReference>